<proteinExistence type="predicted"/>
<evidence type="ECO:0000313" key="2">
    <source>
        <dbReference type="Proteomes" id="UP000664859"/>
    </source>
</evidence>
<dbReference type="EMBL" id="JAFCMP010000537">
    <property type="protein sequence ID" value="KAG5176357.1"/>
    <property type="molecule type" value="Genomic_DNA"/>
</dbReference>
<comment type="caution">
    <text evidence="1">The sequence shown here is derived from an EMBL/GenBank/DDBJ whole genome shotgun (WGS) entry which is preliminary data.</text>
</comment>
<dbReference type="Proteomes" id="UP000664859">
    <property type="component" value="Unassembled WGS sequence"/>
</dbReference>
<name>A0A835YJ75_9STRA</name>
<keyword evidence="2" id="KW-1185">Reference proteome</keyword>
<sequence length="353" mass="38739">MLGEEQLRNEEDQLRDKQWFLTEQAMQPPPAPAAKAKIPSCFSFNESNTRLVKPYLTAALRSIGIKSDVLVQLPADVDPAIKERTYTCFEWPITQQRKGKKSERYAEEDEAAPQLRKHIKAQLVHFGVRFNTEGGFKMVDVHTQVDALSFAVDTSIGDKEFSGGTDAAVIPFAATQESWSEQARVLFELKPPGALSNAELTAQQGQLLLIGSMHYTCHPAIVVMTDGKDFVIYSVRENSVGSFSTLREKGVVDAPPPPSATDAMQFVAHYLIRVCSASPAFSVETFDSAGAPAPAPEMQSALTVFRLVKQKVMEQAAPLTEQLEVDLMLPGPERARAMAATIATWQAASGLRR</sequence>
<protein>
    <submittedName>
        <fullName evidence="1">Uncharacterized protein</fullName>
    </submittedName>
</protein>
<evidence type="ECO:0000313" key="1">
    <source>
        <dbReference type="EMBL" id="KAG5176357.1"/>
    </source>
</evidence>
<organism evidence="1 2">
    <name type="scientific">Tribonema minus</name>
    <dbReference type="NCBI Taxonomy" id="303371"/>
    <lineage>
        <taxon>Eukaryota</taxon>
        <taxon>Sar</taxon>
        <taxon>Stramenopiles</taxon>
        <taxon>Ochrophyta</taxon>
        <taxon>PX clade</taxon>
        <taxon>Xanthophyceae</taxon>
        <taxon>Tribonematales</taxon>
        <taxon>Tribonemataceae</taxon>
        <taxon>Tribonema</taxon>
    </lineage>
</organism>
<gene>
    <name evidence="1" type="ORF">JKP88DRAFT_249464</name>
</gene>
<reference evidence="1" key="1">
    <citation type="submission" date="2021-02" db="EMBL/GenBank/DDBJ databases">
        <title>First Annotated Genome of the Yellow-green Alga Tribonema minus.</title>
        <authorList>
            <person name="Mahan K.M."/>
        </authorList>
    </citation>
    <scope>NUCLEOTIDE SEQUENCE</scope>
    <source>
        <strain evidence="1">UTEX B ZZ1240</strain>
    </source>
</reference>
<accession>A0A835YJ75</accession>
<dbReference type="AlphaFoldDB" id="A0A835YJ75"/>